<dbReference type="OrthoDB" id="3794732at2759"/>
<dbReference type="PANTHER" id="PTHR47843:SF2">
    <property type="entry name" value="BTB DOMAIN-CONTAINING PROTEIN"/>
    <property type="match status" value="1"/>
</dbReference>
<gene>
    <name evidence="1" type="ORF">P280DRAFT_398397</name>
</gene>
<keyword evidence="2" id="KW-1185">Reference proteome</keyword>
<dbReference type="InterPro" id="IPR011333">
    <property type="entry name" value="SKP1/BTB/POZ_sf"/>
</dbReference>
<name>A0A6A6S053_9PLEO</name>
<organism evidence="1 2">
    <name type="scientific">Massarina eburnea CBS 473.64</name>
    <dbReference type="NCBI Taxonomy" id="1395130"/>
    <lineage>
        <taxon>Eukaryota</taxon>
        <taxon>Fungi</taxon>
        <taxon>Dikarya</taxon>
        <taxon>Ascomycota</taxon>
        <taxon>Pezizomycotina</taxon>
        <taxon>Dothideomycetes</taxon>
        <taxon>Pleosporomycetidae</taxon>
        <taxon>Pleosporales</taxon>
        <taxon>Massarineae</taxon>
        <taxon>Massarinaceae</taxon>
        <taxon>Massarina</taxon>
    </lineage>
</organism>
<proteinExistence type="predicted"/>
<protein>
    <recommendedName>
        <fullName evidence="3">BTB domain-containing protein</fullName>
    </recommendedName>
</protein>
<evidence type="ECO:0000313" key="2">
    <source>
        <dbReference type="Proteomes" id="UP000799753"/>
    </source>
</evidence>
<dbReference type="EMBL" id="MU006783">
    <property type="protein sequence ID" value="KAF2641196.1"/>
    <property type="molecule type" value="Genomic_DNA"/>
</dbReference>
<dbReference type="Proteomes" id="UP000799753">
    <property type="component" value="Unassembled WGS sequence"/>
</dbReference>
<reference evidence="1" key="1">
    <citation type="journal article" date="2020" name="Stud. Mycol.">
        <title>101 Dothideomycetes genomes: a test case for predicting lifestyles and emergence of pathogens.</title>
        <authorList>
            <person name="Haridas S."/>
            <person name="Albert R."/>
            <person name="Binder M."/>
            <person name="Bloem J."/>
            <person name="Labutti K."/>
            <person name="Salamov A."/>
            <person name="Andreopoulos B."/>
            <person name="Baker S."/>
            <person name="Barry K."/>
            <person name="Bills G."/>
            <person name="Bluhm B."/>
            <person name="Cannon C."/>
            <person name="Castanera R."/>
            <person name="Culley D."/>
            <person name="Daum C."/>
            <person name="Ezra D."/>
            <person name="Gonzalez J."/>
            <person name="Henrissat B."/>
            <person name="Kuo A."/>
            <person name="Liang C."/>
            <person name="Lipzen A."/>
            <person name="Lutzoni F."/>
            <person name="Magnuson J."/>
            <person name="Mondo S."/>
            <person name="Nolan M."/>
            <person name="Ohm R."/>
            <person name="Pangilinan J."/>
            <person name="Park H.-J."/>
            <person name="Ramirez L."/>
            <person name="Alfaro M."/>
            <person name="Sun H."/>
            <person name="Tritt A."/>
            <person name="Yoshinaga Y."/>
            <person name="Zwiers L.-H."/>
            <person name="Turgeon B."/>
            <person name="Goodwin S."/>
            <person name="Spatafora J."/>
            <person name="Crous P."/>
            <person name="Grigoriev I."/>
        </authorList>
    </citation>
    <scope>NUCLEOTIDE SEQUENCE</scope>
    <source>
        <strain evidence="1">CBS 473.64</strain>
    </source>
</reference>
<dbReference type="Gene3D" id="3.30.710.10">
    <property type="entry name" value="Potassium Channel Kv1.1, Chain A"/>
    <property type="match status" value="1"/>
</dbReference>
<dbReference type="PANTHER" id="PTHR47843">
    <property type="entry name" value="BTB DOMAIN-CONTAINING PROTEIN-RELATED"/>
    <property type="match status" value="1"/>
</dbReference>
<accession>A0A6A6S053</accession>
<dbReference type="SUPFAM" id="SSF54695">
    <property type="entry name" value="POZ domain"/>
    <property type="match status" value="1"/>
</dbReference>
<feature type="non-terminal residue" evidence="1">
    <location>
        <position position="1"/>
    </location>
</feature>
<evidence type="ECO:0008006" key="3">
    <source>
        <dbReference type="Google" id="ProtNLM"/>
    </source>
</evidence>
<evidence type="ECO:0000313" key="1">
    <source>
        <dbReference type="EMBL" id="KAF2641196.1"/>
    </source>
</evidence>
<dbReference type="AlphaFoldDB" id="A0A6A6S053"/>
<sequence length="206" mass="23208">VSGEAVKVTVGSSPKQETFYIPKSVLQSSSAFLRAALKPEWAGDTCRPIDLTDENPTAFGIYAQWLYSGRFLFKLKGAADLSDNWITLAQTYVLGEKLMDTTFQNEVIDAVFAYRTQAGVCIPTYRTIKIAYEGTCAGSPMRKYLVDTYVWSVHISWTFKNIVEDTSVEFLQEVLEALVKIRPTNKRGEQAPWTKAAELYYTKDTK</sequence>